<dbReference type="EMBL" id="BAABBF010000003">
    <property type="protein sequence ID" value="GAA3708679.1"/>
    <property type="molecule type" value="Genomic_DNA"/>
</dbReference>
<dbReference type="InterPro" id="IPR001387">
    <property type="entry name" value="Cro/C1-type_HTH"/>
</dbReference>
<reference evidence="4" key="1">
    <citation type="journal article" date="2019" name="Int. J. Syst. Evol. Microbiol.">
        <title>The Global Catalogue of Microorganisms (GCM) 10K type strain sequencing project: providing services to taxonomists for standard genome sequencing and annotation.</title>
        <authorList>
            <consortium name="The Broad Institute Genomics Platform"/>
            <consortium name="The Broad Institute Genome Sequencing Center for Infectious Disease"/>
            <person name="Wu L."/>
            <person name="Ma J."/>
        </authorList>
    </citation>
    <scope>NUCLEOTIDE SEQUENCE [LARGE SCALE GENOMIC DNA]</scope>
    <source>
        <strain evidence="4">JCM 17498</strain>
    </source>
</reference>
<dbReference type="Gene3D" id="1.10.260.40">
    <property type="entry name" value="lambda repressor-like DNA-binding domains"/>
    <property type="match status" value="1"/>
</dbReference>
<gene>
    <name evidence="3" type="ORF">GCM10022268_17490</name>
</gene>
<comment type="caution">
    <text evidence="3">The sequence shown here is derived from an EMBL/GenBank/DDBJ whole genome shotgun (WGS) entry which is preliminary data.</text>
</comment>
<dbReference type="CDD" id="cd00093">
    <property type="entry name" value="HTH_XRE"/>
    <property type="match status" value="1"/>
</dbReference>
<name>A0ABP7DQ23_9SPHN</name>
<dbReference type="InterPro" id="IPR010359">
    <property type="entry name" value="IrrE_HExxH"/>
</dbReference>
<accession>A0ABP7DQ23</accession>
<dbReference type="Proteomes" id="UP001500523">
    <property type="component" value="Unassembled WGS sequence"/>
</dbReference>
<dbReference type="PANTHER" id="PTHR43236">
    <property type="entry name" value="ANTITOXIN HIGA1"/>
    <property type="match status" value="1"/>
</dbReference>
<dbReference type="RefSeq" id="WP_344692972.1">
    <property type="nucleotide sequence ID" value="NZ_BAABBF010000003.1"/>
</dbReference>
<sequence length="368" mass="41063">MEMGDTFAGDQLRLARLAHGLTLEDLGGQIGATRQYLHQLENGSKTPSYDTVELLADVLGVTKSFFYNLTQSPVQPEQCHFRKQATTPASITSQVLARGTLLDTLVSRLDASLKLPPVNFPQRAVATAEDIEEAAEDCRRHWNLGLTGPITNMMRVVENAGAVVGYFSNVSERVDALSMDRPRPLIIRSEAKPAACRLRFDLAHECGHLVMHRGVHTGCRETETQAHRFASAFLLPRAAFVREFPVTRFLDWRAIFTLKVRWKVSARAIIRRAYDLRLITAAQYKTGNIHLNKTGQTKIEKYDDVIIAEQPELLDAVFRTLERGGSNALREISAGIGLADGMFEVLVGRRLPFKSDDFDADNVVRLFG</sequence>
<dbReference type="PANTHER" id="PTHR43236:SF1">
    <property type="entry name" value="BLL7220 PROTEIN"/>
    <property type="match status" value="1"/>
</dbReference>
<protein>
    <submittedName>
        <fullName evidence="3">XRE family transcriptional regulator</fullName>
    </submittedName>
</protein>
<evidence type="ECO:0000313" key="4">
    <source>
        <dbReference type="Proteomes" id="UP001500523"/>
    </source>
</evidence>
<evidence type="ECO:0000256" key="1">
    <source>
        <dbReference type="ARBA" id="ARBA00007227"/>
    </source>
</evidence>
<dbReference type="Pfam" id="PF06114">
    <property type="entry name" value="Peptidase_M78"/>
    <property type="match status" value="1"/>
</dbReference>
<comment type="similarity">
    <text evidence="1">Belongs to the short-chain fatty acyl-CoA assimilation regulator (ScfR) family.</text>
</comment>
<proteinExistence type="inferred from homology"/>
<dbReference type="InterPro" id="IPR010982">
    <property type="entry name" value="Lambda_DNA-bd_dom_sf"/>
</dbReference>
<dbReference type="Pfam" id="PF13560">
    <property type="entry name" value="HTH_31"/>
    <property type="match status" value="1"/>
</dbReference>
<evidence type="ECO:0000313" key="3">
    <source>
        <dbReference type="EMBL" id="GAA3708679.1"/>
    </source>
</evidence>
<dbReference type="SMART" id="SM00530">
    <property type="entry name" value="HTH_XRE"/>
    <property type="match status" value="1"/>
</dbReference>
<dbReference type="PROSITE" id="PS50943">
    <property type="entry name" value="HTH_CROC1"/>
    <property type="match status" value="1"/>
</dbReference>
<dbReference type="SUPFAM" id="SSF47413">
    <property type="entry name" value="lambda repressor-like DNA-binding domains"/>
    <property type="match status" value="1"/>
</dbReference>
<feature type="domain" description="HTH cro/C1-type" evidence="2">
    <location>
        <begin position="12"/>
        <end position="66"/>
    </location>
</feature>
<organism evidence="3 4">
    <name type="scientific">Sphingomonas cynarae</name>
    <dbReference type="NCBI Taxonomy" id="930197"/>
    <lineage>
        <taxon>Bacteria</taxon>
        <taxon>Pseudomonadati</taxon>
        <taxon>Pseudomonadota</taxon>
        <taxon>Alphaproteobacteria</taxon>
        <taxon>Sphingomonadales</taxon>
        <taxon>Sphingomonadaceae</taxon>
        <taxon>Sphingomonas</taxon>
    </lineage>
</organism>
<dbReference type="InterPro" id="IPR052345">
    <property type="entry name" value="Rad_response_metalloprotease"/>
</dbReference>
<keyword evidence="4" id="KW-1185">Reference proteome</keyword>
<evidence type="ECO:0000259" key="2">
    <source>
        <dbReference type="PROSITE" id="PS50943"/>
    </source>
</evidence>